<evidence type="ECO:0008006" key="4">
    <source>
        <dbReference type="Google" id="ProtNLM"/>
    </source>
</evidence>
<evidence type="ECO:0000256" key="1">
    <source>
        <dbReference type="SAM" id="Coils"/>
    </source>
</evidence>
<comment type="caution">
    <text evidence="3">The sequence shown here is derived from an EMBL/GenBank/DDBJ whole genome shotgun (WGS) entry which is preliminary data.</text>
</comment>
<dbReference type="EMBL" id="BKCJ010137037">
    <property type="protein sequence ID" value="GEX89108.1"/>
    <property type="molecule type" value="Genomic_DNA"/>
</dbReference>
<gene>
    <name evidence="3" type="ORF">Tci_361083</name>
</gene>
<keyword evidence="1" id="KW-0175">Coiled coil</keyword>
<reference evidence="3" key="1">
    <citation type="journal article" date="2019" name="Sci. Rep.">
        <title>Draft genome of Tanacetum cinerariifolium, the natural source of mosquito coil.</title>
        <authorList>
            <person name="Yamashiro T."/>
            <person name="Shiraishi A."/>
            <person name="Satake H."/>
            <person name="Nakayama K."/>
        </authorList>
    </citation>
    <scope>NUCLEOTIDE SEQUENCE</scope>
</reference>
<feature type="region of interest" description="Disordered" evidence="2">
    <location>
        <begin position="45"/>
        <end position="71"/>
    </location>
</feature>
<dbReference type="AlphaFoldDB" id="A0A699HCT2"/>
<feature type="non-terminal residue" evidence="3">
    <location>
        <position position="1"/>
    </location>
</feature>
<feature type="coiled-coil region" evidence="1">
    <location>
        <begin position="220"/>
        <end position="254"/>
    </location>
</feature>
<organism evidence="3">
    <name type="scientific">Tanacetum cinerariifolium</name>
    <name type="common">Dalmatian daisy</name>
    <name type="synonym">Chrysanthemum cinerariifolium</name>
    <dbReference type="NCBI Taxonomy" id="118510"/>
    <lineage>
        <taxon>Eukaryota</taxon>
        <taxon>Viridiplantae</taxon>
        <taxon>Streptophyta</taxon>
        <taxon>Embryophyta</taxon>
        <taxon>Tracheophyta</taxon>
        <taxon>Spermatophyta</taxon>
        <taxon>Magnoliopsida</taxon>
        <taxon>eudicotyledons</taxon>
        <taxon>Gunneridae</taxon>
        <taxon>Pentapetalae</taxon>
        <taxon>asterids</taxon>
        <taxon>campanulids</taxon>
        <taxon>Asterales</taxon>
        <taxon>Asteraceae</taxon>
        <taxon>Asteroideae</taxon>
        <taxon>Anthemideae</taxon>
        <taxon>Anthemidinae</taxon>
        <taxon>Tanacetum</taxon>
    </lineage>
</organism>
<proteinExistence type="predicted"/>
<sequence length="510" mass="54691">HTSGDAGASTGGKSLAALQGLLDRSTLAVEVGITTAETMPFVTSYVTPTPKREGGNTDSVSGPNIHTHHPSKRFVISSDSSHHSTTNAADAEVTSLVRSFVSPPPVMTATVTTTNVVGASSASVLGAGAEPVSQVQPKMDSETLSQIYVPKWNVVNESVLDDPDVYRSVIDQLAPSGLFSQLRSMDYDQLFSKFNVGAETKTTKAIHFRSQFSVVEAAEAARLTRDLSSLELSCDELSVKAASLESQRDGFTEQVCLLETTCSGLRDQVFGYELFKEQCEAIQDEQVKVLSNRVAGLDSKLMALALHLDEEFYPCFPTTIAGRQWILGHRLRLAVMKCLQSPECATTFGMIIGLAIDKGIQIRFVAGIEHGKARRDLADIFAYDPSMEVMYVFAILTFRDLDFNLLSQLKSQKDDSIADIISLLRLEGPSAEIPEKLKEGAFSYRLSISDVVGVVADSLSSINLIGEAGTSGVPVTADATTALTISVTAANINSIPSISVVDYDMADAGV</sequence>
<accession>A0A699HCT2</accession>
<protein>
    <recommendedName>
        <fullName evidence="4">Transposase (Putative), gypsy type</fullName>
    </recommendedName>
</protein>
<evidence type="ECO:0000313" key="3">
    <source>
        <dbReference type="EMBL" id="GEX89108.1"/>
    </source>
</evidence>
<name>A0A699HCT2_TANCI</name>
<evidence type="ECO:0000256" key="2">
    <source>
        <dbReference type="SAM" id="MobiDB-lite"/>
    </source>
</evidence>